<evidence type="ECO:0000256" key="1">
    <source>
        <dbReference type="ARBA" id="ARBA00023002"/>
    </source>
</evidence>
<dbReference type="Gene3D" id="3.40.50.720">
    <property type="entry name" value="NAD(P)-binding Rossmann-like Domain"/>
    <property type="match status" value="2"/>
</dbReference>
<dbReference type="GO" id="GO:0051287">
    <property type="term" value="F:NAD binding"/>
    <property type="evidence" value="ECO:0007669"/>
    <property type="project" value="InterPro"/>
</dbReference>
<dbReference type="Proteomes" id="UP000264071">
    <property type="component" value="Unassembled WGS sequence"/>
</dbReference>
<keyword evidence="1" id="KW-0560">Oxidoreductase</keyword>
<comment type="caution">
    <text evidence="6">The sequence shown here is derived from an EMBL/GenBank/DDBJ whole genome shotgun (WGS) entry which is preliminary data.</text>
</comment>
<gene>
    <name evidence="6" type="ORF">DGD08_02735</name>
</gene>
<evidence type="ECO:0000259" key="5">
    <source>
        <dbReference type="SMART" id="SM00984"/>
    </source>
</evidence>
<dbReference type="GO" id="GO:0000271">
    <property type="term" value="P:polysaccharide biosynthetic process"/>
    <property type="evidence" value="ECO:0007669"/>
    <property type="project" value="InterPro"/>
</dbReference>
<dbReference type="PANTHER" id="PTHR43491">
    <property type="entry name" value="UDP-N-ACETYL-D-MANNOSAMINE DEHYDROGENASE"/>
    <property type="match status" value="1"/>
</dbReference>
<dbReference type="PIRSF" id="PIRSF000124">
    <property type="entry name" value="UDPglc_GDPman_dh"/>
    <property type="match status" value="1"/>
</dbReference>
<dbReference type="InterPro" id="IPR014027">
    <property type="entry name" value="UDP-Glc/GDP-Man_DH_C"/>
</dbReference>
<dbReference type="InterPro" id="IPR028359">
    <property type="entry name" value="UDP_ManNAc/GlcNAc_DH"/>
</dbReference>
<dbReference type="EMBL" id="DPIY01000003">
    <property type="protein sequence ID" value="HCT56109.1"/>
    <property type="molecule type" value="Genomic_DNA"/>
</dbReference>
<keyword evidence="4" id="KW-0812">Transmembrane</keyword>
<evidence type="ECO:0000313" key="7">
    <source>
        <dbReference type="Proteomes" id="UP000264071"/>
    </source>
</evidence>
<accession>A0A3D4V4R1</accession>
<evidence type="ECO:0000256" key="4">
    <source>
        <dbReference type="SAM" id="Phobius"/>
    </source>
</evidence>
<dbReference type="OMA" id="WDVIRCA"/>
<keyword evidence="2" id="KW-0520">NAD</keyword>
<dbReference type="Pfam" id="PF00984">
    <property type="entry name" value="UDPG_MGDP_dh"/>
    <property type="match status" value="1"/>
</dbReference>
<dbReference type="InterPro" id="IPR008927">
    <property type="entry name" value="6-PGluconate_DH-like_C_sf"/>
</dbReference>
<comment type="similarity">
    <text evidence="3">Belongs to the UDP-glucose/GDP-mannose dehydrogenase family.</text>
</comment>
<dbReference type="PANTHER" id="PTHR43491:SF1">
    <property type="entry name" value="UDP-N-ACETYL-D-MANNOSAMINE DEHYDROGENASE"/>
    <property type="match status" value="1"/>
</dbReference>
<dbReference type="GO" id="GO:0016616">
    <property type="term" value="F:oxidoreductase activity, acting on the CH-OH group of donors, NAD or NADP as acceptor"/>
    <property type="evidence" value="ECO:0007669"/>
    <property type="project" value="InterPro"/>
</dbReference>
<dbReference type="InterPro" id="IPR017476">
    <property type="entry name" value="UDP-Glc/GDP-Man"/>
</dbReference>
<dbReference type="GO" id="GO:0016628">
    <property type="term" value="F:oxidoreductase activity, acting on the CH-CH group of donors, NAD or NADP as acceptor"/>
    <property type="evidence" value="ECO:0007669"/>
    <property type="project" value="InterPro"/>
</dbReference>
<keyword evidence="4" id="KW-1133">Transmembrane helix</keyword>
<dbReference type="SUPFAM" id="SSF52413">
    <property type="entry name" value="UDP-glucose/GDP-mannose dehydrogenase C-terminal domain"/>
    <property type="match status" value="1"/>
</dbReference>
<organism evidence="6 7">
    <name type="scientific">Gemmatimonas aurantiaca</name>
    <dbReference type="NCBI Taxonomy" id="173480"/>
    <lineage>
        <taxon>Bacteria</taxon>
        <taxon>Pseudomonadati</taxon>
        <taxon>Gemmatimonadota</taxon>
        <taxon>Gemmatimonadia</taxon>
        <taxon>Gemmatimonadales</taxon>
        <taxon>Gemmatimonadaceae</taxon>
        <taxon>Gemmatimonas</taxon>
    </lineage>
</organism>
<evidence type="ECO:0000256" key="3">
    <source>
        <dbReference type="PIRNR" id="PIRNR000124"/>
    </source>
</evidence>
<dbReference type="PIRSF" id="PIRSF500136">
    <property type="entry name" value="UDP_ManNAc_DH"/>
    <property type="match status" value="1"/>
</dbReference>
<dbReference type="InterPro" id="IPR001732">
    <property type="entry name" value="UDP-Glc/GDP-Man_DH_N"/>
</dbReference>
<dbReference type="Pfam" id="PF03721">
    <property type="entry name" value="UDPG_MGDP_dh_N"/>
    <property type="match status" value="1"/>
</dbReference>
<protein>
    <submittedName>
        <fullName evidence="6">Nucleotide sugar dehydrogenase</fullName>
    </submittedName>
</protein>
<sequence length="452" mass="49134">MSDASAMKEQLLNRIKDRSGVIGVIGLGYVGLPLAMEFVHAGFRVIGYDVSERVVDLLMAGQTHIHDVPAAQVQAAVASGSFVATTLEDRLGECDAISIAVPTPLSKTRDPDMAYVLSAADAIARQAHPGLCVVLESTTYPGTTRELLQPRLEAKGLTVGQDIFVAFSPERVDPGNPVYQTKNTPKVVGGVTPACVEVAQALYESCIDTVVPVSSPEAAELVKLLENTFRAVNIGLVNEIAIMCDKLGVNVWEVIDAAATKPFGFMKFTPGPGIGGHCIPLDPHYLAWKMRTLNYKTRFIDLASEINSHMPEWVVQKVADALNEVRKAVRGSRLLVLGVAYKRDIDDVRESPALDVIRLLEERGAHVEFHDPFVQEFREDGHTRKGVELSDEMLQWADAVVVITDHKQVDYQRVVDQATLLVDTRNVTAKLQPGRAQIVPLAAGLRSFGGVA</sequence>
<dbReference type="AlphaFoldDB" id="A0A3D4V4R1"/>
<dbReference type="Pfam" id="PF03720">
    <property type="entry name" value="UDPG_MGDP_dh_C"/>
    <property type="match status" value="1"/>
</dbReference>
<feature type="transmembrane region" description="Helical" evidence="4">
    <location>
        <begin position="21"/>
        <end position="43"/>
    </location>
</feature>
<evidence type="ECO:0000256" key="2">
    <source>
        <dbReference type="ARBA" id="ARBA00023027"/>
    </source>
</evidence>
<reference evidence="6 7" key="1">
    <citation type="journal article" date="2018" name="Nat. Biotechnol.">
        <title>A standardized bacterial taxonomy based on genome phylogeny substantially revises the tree of life.</title>
        <authorList>
            <person name="Parks D.H."/>
            <person name="Chuvochina M."/>
            <person name="Waite D.W."/>
            <person name="Rinke C."/>
            <person name="Skarshewski A."/>
            <person name="Chaumeil P.A."/>
            <person name="Hugenholtz P."/>
        </authorList>
    </citation>
    <scope>NUCLEOTIDE SEQUENCE [LARGE SCALE GENOMIC DNA]</scope>
    <source>
        <strain evidence="6">UBA8844</strain>
    </source>
</reference>
<name>A0A3D4V4R1_9BACT</name>
<proteinExistence type="inferred from homology"/>
<keyword evidence="4" id="KW-0472">Membrane</keyword>
<dbReference type="SUPFAM" id="SSF51735">
    <property type="entry name" value="NAD(P)-binding Rossmann-fold domains"/>
    <property type="match status" value="1"/>
</dbReference>
<dbReference type="SUPFAM" id="SSF48179">
    <property type="entry name" value="6-phosphogluconate dehydrogenase C-terminal domain-like"/>
    <property type="match status" value="1"/>
</dbReference>
<dbReference type="InterPro" id="IPR014026">
    <property type="entry name" value="UDP-Glc/GDP-Man_DH_dimer"/>
</dbReference>
<dbReference type="NCBIfam" id="TIGR03026">
    <property type="entry name" value="NDP-sugDHase"/>
    <property type="match status" value="1"/>
</dbReference>
<feature type="domain" description="UDP-glucose/GDP-mannose dehydrogenase C-terminal" evidence="5">
    <location>
        <begin position="335"/>
        <end position="430"/>
    </location>
</feature>
<dbReference type="InterPro" id="IPR036291">
    <property type="entry name" value="NAD(P)-bd_dom_sf"/>
</dbReference>
<dbReference type="SMART" id="SM00984">
    <property type="entry name" value="UDPG_MGDP_dh_C"/>
    <property type="match status" value="1"/>
</dbReference>
<evidence type="ECO:0000313" key="6">
    <source>
        <dbReference type="EMBL" id="HCT56109.1"/>
    </source>
</evidence>
<dbReference type="InterPro" id="IPR036220">
    <property type="entry name" value="UDP-Glc/GDP-Man_DH_C_sf"/>
</dbReference>